<dbReference type="RefSeq" id="WP_189680131.1">
    <property type="nucleotide sequence ID" value="NZ_BNCJ01000004.1"/>
</dbReference>
<comment type="caution">
    <text evidence="11">The sequence shown here is derived from an EMBL/GenBank/DDBJ whole genome shotgun (WGS) entry which is preliminary data.</text>
</comment>
<keyword evidence="3" id="KW-1003">Cell membrane</keyword>
<dbReference type="PANTHER" id="PTHR35011">
    <property type="entry name" value="2,3-DIKETO-L-GULONATE TRAP TRANSPORTER SMALL PERMEASE PROTEIN YIAM"/>
    <property type="match status" value="1"/>
</dbReference>
<evidence type="ECO:0000256" key="5">
    <source>
        <dbReference type="ARBA" id="ARBA00022692"/>
    </source>
</evidence>
<dbReference type="GO" id="GO:0022857">
    <property type="term" value="F:transmembrane transporter activity"/>
    <property type="evidence" value="ECO:0007669"/>
    <property type="project" value="UniProtKB-UniRule"/>
</dbReference>
<evidence type="ECO:0000256" key="6">
    <source>
        <dbReference type="ARBA" id="ARBA00022989"/>
    </source>
</evidence>
<reference evidence="11" key="1">
    <citation type="journal article" date="2014" name="Int. J. Syst. Evol. Microbiol.">
        <title>Complete genome sequence of Corynebacterium casei LMG S-19264T (=DSM 44701T), isolated from a smear-ripened cheese.</title>
        <authorList>
            <consortium name="US DOE Joint Genome Institute (JGI-PGF)"/>
            <person name="Walter F."/>
            <person name="Albersmeier A."/>
            <person name="Kalinowski J."/>
            <person name="Ruckert C."/>
        </authorList>
    </citation>
    <scope>NUCLEOTIDE SEQUENCE</scope>
    <source>
        <strain evidence="11">KCTC 42650</strain>
    </source>
</reference>
<evidence type="ECO:0000256" key="1">
    <source>
        <dbReference type="ARBA" id="ARBA00004429"/>
    </source>
</evidence>
<comment type="subcellular location">
    <subcellularLocation>
        <location evidence="1 9">Cell inner membrane</location>
        <topology evidence="1 9">Multi-pass membrane protein</topology>
    </subcellularLocation>
</comment>
<evidence type="ECO:0000256" key="7">
    <source>
        <dbReference type="ARBA" id="ARBA00023136"/>
    </source>
</evidence>
<keyword evidence="12" id="KW-1185">Reference proteome</keyword>
<keyword evidence="5 9" id="KW-0812">Transmembrane</keyword>
<comment type="function">
    <text evidence="9">Part of the tripartite ATP-independent periplasmic (TRAP) transport system.</text>
</comment>
<dbReference type="InterPro" id="IPR007387">
    <property type="entry name" value="TRAP_DctQ"/>
</dbReference>
<evidence type="ECO:0000313" key="12">
    <source>
        <dbReference type="Proteomes" id="UP000626220"/>
    </source>
</evidence>
<dbReference type="GO" id="GO:0005886">
    <property type="term" value="C:plasma membrane"/>
    <property type="evidence" value="ECO:0007669"/>
    <property type="project" value="UniProtKB-SubCell"/>
</dbReference>
<reference evidence="11" key="2">
    <citation type="submission" date="2020-09" db="EMBL/GenBank/DDBJ databases">
        <authorList>
            <person name="Sun Q."/>
            <person name="Kim S."/>
        </authorList>
    </citation>
    <scope>NUCLEOTIDE SEQUENCE</scope>
    <source>
        <strain evidence="11">KCTC 42650</strain>
    </source>
</reference>
<evidence type="ECO:0000313" key="11">
    <source>
        <dbReference type="EMBL" id="GHF49784.1"/>
    </source>
</evidence>
<dbReference type="EMBL" id="BNCJ01000004">
    <property type="protein sequence ID" value="GHF49784.1"/>
    <property type="molecule type" value="Genomic_DNA"/>
</dbReference>
<comment type="subunit">
    <text evidence="9">The complex comprises the extracytoplasmic solute receptor protein and the two transmembrane proteins.</text>
</comment>
<evidence type="ECO:0000256" key="8">
    <source>
        <dbReference type="ARBA" id="ARBA00038436"/>
    </source>
</evidence>
<feature type="domain" description="Tripartite ATP-independent periplasmic transporters DctQ component" evidence="10">
    <location>
        <begin position="24"/>
        <end position="155"/>
    </location>
</feature>
<gene>
    <name evidence="11" type="ORF">GCM10017056_22050</name>
</gene>
<keyword evidence="7 9" id="KW-0472">Membrane</keyword>
<evidence type="ECO:0000256" key="4">
    <source>
        <dbReference type="ARBA" id="ARBA00022519"/>
    </source>
</evidence>
<feature type="transmembrane region" description="Helical" evidence="9">
    <location>
        <begin position="42"/>
        <end position="63"/>
    </location>
</feature>
<dbReference type="Proteomes" id="UP000626220">
    <property type="component" value="Unassembled WGS sequence"/>
</dbReference>
<feature type="transmembrane region" description="Helical" evidence="9">
    <location>
        <begin position="12"/>
        <end position="30"/>
    </location>
</feature>
<name>A0A8J3M9L8_9RHOB</name>
<evidence type="ECO:0000256" key="9">
    <source>
        <dbReference type="RuleBase" id="RU369079"/>
    </source>
</evidence>
<keyword evidence="4 9" id="KW-0997">Cell inner membrane</keyword>
<organism evidence="11 12">
    <name type="scientific">Seohaeicola zhoushanensis</name>
    <dbReference type="NCBI Taxonomy" id="1569283"/>
    <lineage>
        <taxon>Bacteria</taxon>
        <taxon>Pseudomonadati</taxon>
        <taxon>Pseudomonadota</taxon>
        <taxon>Alphaproteobacteria</taxon>
        <taxon>Rhodobacterales</taxon>
        <taxon>Roseobacteraceae</taxon>
        <taxon>Seohaeicola</taxon>
    </lineage>
</organism>
<proteinExistence type="inferred from homology"/>
<sequence length="164" mass="17892">MIGNIVDVTSKTANWLAALLLFCMFGHILYEVILRNFFDTSTFVLDEFVGYAVSGLAFLALGESLRRGEMLSVAILETVLPRRIWAWVSVFANALAIFVGAMMVFFIGRSALINLERGTTSSSVAEIPQVIPQAILCAGAAIFVLRAIEMTWKALGNAVSAERI</sequence>
<dbReference type="Pfam" id="PF04290">
    <property type="entry name" value="DctQ"/>
    <property type="match status" value="1"/>
</dbReference>
<keyword evidence="6 9" id="KW-1133">Transmembrane helix</keyword>
<feature type="transmembrane region" description="Helical" evidence="9">
    <location>
        <begin position="127"/>
        <end position="145"/>
    </location>
</feature>
<dbReference type="InterPro" id="IPR055348">
    <property type="entry name" value="DctQ"/>
</dbReference>
<comment type="similarity">
    <text evidence="8 9">Belongs to the TRAP transporter small permease family.</text>
</comment>
<keyword evidence="2 9" id="KW-0813">Transport</keyword>
<protein>
    <recommendedName>
        <fullName evidence="9">TRAP transporter small permease protein</fullName>
    </recommendedName>
</protein>
<accession>A0A8J3M9L8</accession>
<dbReference type="AlphaFoldDB" id="A0A8J3M9L8"/>
<evidence type="ECO:0000256" key="3">
    <source>
        <dbReference type="ARBA" id="ARBA00022475"/>
    </source>
</evidence>
<evidence type="ECO:0000256" key="2">
    <source>
        <dbReference type="ARBA" id="ARBA00022448"/>
    </source>
</evidence>
<feature type="transmembrane region" description="Helical" evidence="9">
    <location>
        <begin position="84"/>
        <end position="107"/>
    </location>
</feature>
<evidence type="ECO:0000259" key="10">
    <source>
        <dbReference type="Pfam" id="PF04290"/>
    </source>
</evidence>